<dbReference type="PANTHER" id="PTHR12665">
    <property type="entry name" value="ORMDL PROTEINS"/>
    <property type="match status" value="1"/>
</dbReference>
<reference evidence="6" key="3">
    <citation type="submission" date="2015-02" db="UniProtKB">
        <authorList>
            <consortium name="EnsemblProtists"/>
        </authorList>
    </citation>
    <scope>IDENTIFICATION</scope>
    <source>
        <strain evidence="6">DAOM BR144</strain>
    </source>
</reference>
<dbReference type="OMA" id="WTAYILI"/>
<sequence>TAFFSQSPKTKSSIITRARPNKDRNKTSATTSDLLTHHHFRIEPLFRIKQTFTMGIKSNADNADVIDTNKNVNWMDSRGFWTFYALLLGSLYMATPILVPSPHQWTVVNVVHGIVTFGIMHWIKGSPDDSNSMGDYRELTFYEQIDQGHPWTGTKKFLMIVPTALFMLACIATDYDTVHLCINLPIWAVLILAKLPELDRVRIFGINSTVGIDDVAKKGKYE</sequence>
<dbReference type="EMBL" id="GL376558">
    <property type="status" value="NOT_ANNOTATED_CDS"/>
    <property type="molecule type" value="Genomic_DNA"/>
</dbReference>
<dbReference type="eggNOG" id="KOG3319">
    <property type="taxonomic scope" value="Eukaryota"/>
</dbReference>
<dbReference type="AlphaFoldDB" id="K3WUL0"/>
<evidence type="ECO:0000256" key="3">
    <source>
        <dbReference type="ARBA" id="ARBA00022989"/>
    </source>
</evidence>
<name>K3WUL0_GLOUD</name>
<protein>
    <recommendedName>
        <fullName evidence="8">ORM1-like protein 1</fullName>
    </recommendedName>
</protein>
<evidence type="ECO:0000313" key="6">
    <source>
        <dbReference type="EnsemblProtists" id="PYU1_T008657"/>
    </source>
</evidence>
<dbReference type="Pfam" id="PF04061">
    <property type="entry name" value="ORMDL"/>
    <property type="match status" value="1"/>
</dbReference>
<accession>K3WUL0</accession>
<reference evidence="7" key="2">
    <citation type="submission" date="2010-04" db="EMBL/GenBank/DDBJ databases">
        <authorList>
            <person name="Buell R."/>
            <person name="Hamilton J."/>
            <person name="Hostetler J."/>
        </authorList>
    </citation>
    <scope>NUCLEOTIDE SEQUENCE [LARGE SCALE GENOMIC DNA]</scope>
    <source>
        <strain evidence="7">DAOM:BR144</strain>
    </source>
</reference>
<dbReference type="InterPro" id="IPR007203">
    <property type="entry name" value="ORMDL"/>
</dbReference>
<dbReference type="Proteomes" id="UP000019132">
    <property type="component" value="Unassembled WGS sequence"/>
</dbReference>
<evidence type="ECO:0000256" key="5">
    <source>
        <dbReference type="SAM" id="Phobius"/>
    </source>
</evidence>
<evidence type="ECO:0000256" key="4">
    <source>
        <dbReference type="ARBA" id="ARBA00023136"/>
    </source>
</evidence>
<feature type="transmembrane region" description="Helical" evidence="5">
    <location>
        <begin position="80"/>
        <end position="99"/>
    </location>
</feature>
<dbReference type="HOGENOM" id="CLU_072117_3_1_1"/>
<proteinExistence type="predicted"/>
<dbReference type="GO" id="GO:0005789">
    <property type="term" value="C:endoplasmic reticulum membrane"/>
    <property type="evidence" value="ECO:0007669"/>
    <property type="project" value="InterPro"/>
</dbReference>
<evidence type="ECO:0000313" key="7">
    <source>
        <dbReference type="Proteomes" id="UP000019132"/>
    </source>
</evidence>
<feature type="transmembrane region" description="Helical" evidence="5">
    <location>
        <begin position="105"/>
        <end position="123"/>
    </location>
</feature>
<keyword evidence="7" id="KW-1185">Reference proteome</keyword>
<dbReference type="STRING" id="431595.K3WUL0"/>
<evidence type="ECO:0000256" key="1">
    <source>
        <dbReference type="ARBA" id="ARBA00004141"/>
    </source>
</evidence>
<comment type="subcellular location">
    <subcellularLocation>
        <location evidence="1">Membrane</location>
        <topology evidence="1">Multi-pass membrane protein</topology>
    </subcellularLocation>
</comment>
<dbReference type="VEuPathDB" id="FungiDB:PYU1_G008640"/>
<reference evidence="7" key="1">
    <citation type="journal article" date="2010" name="Genome Biol.">
        <title>Genome sequence of the necrotrophic plant pathogen Pythium ultimum reveals original pathogenicity mechanisms and effector repertoire.</title>
        <authorList>
            <person name="Levesque C.A."/>
            <person name="Brouwer H."/>
            <person name="Cano L."/>
            <person name="Hamilton J.P."/>
            <person name="Holt C."/>
            <person name="Huitema E."/>
            <person name="Raffaele S."/>
            <person name="Robideau G.P."/>
            <person name="Thines M."/>
            <person name="Win J."/>
            <person name="Zerillo M.M."/>
            <person name="Beakes G.W."/>
            <person name="Boore J.L."/>
            <person name="Busam D."/>
            <person name="Dumas B."/>
            <person name="Ferriera S."/>
            <person name="Fuerstenberg S.I."/>
            <person name="Gachon C.M."/>
            <person name="Gaulin E."/>
            <person name="Govers F."/>
            <person name="Grenville-Briggs L."/>
            <person name="Horner N."/>
            <person name="Hostetler J."/>
            <person name="Jiang R.H."/>
            <person name="Johnson J."/>
            <person name="Krajaejun T."/>
            <person name="Lin H."/>
            <person name="Meijer H.J."/>
            <person name="Moore B."/>
            <person name="Morris P."/>
            <person name="Phuntmart V."/>
            <person name="Puiu D."/>
            <person name="Shetty J."/>
            <person name="Stajich J.E."/>
            <person name="Tripathy S."/>
            <person name="Wawra S."/>
            <person name="van West P."/>
            <person name="Whitty B.R."/>
            <person name="Coutinho P.M."/>
            <person name="Henrissat B."/>
            <person name="Martin F."/>
            <person name="Thomas P.D."/>
            <person name="Tyler B.M."/>
            <person name="De Vries R.P."/>
            <person name="Kamoun S."/>
            <person name="Yandell M."/>
            <person name="Tisserat N."/>
            <person name="Buell C.R."/>
        </authorList>
    </citation>
    <scope>NUCLEOTIDE SEQUENCE</scope>
    <source>
        <strain evidence="7">DAOM:BR144</strain>
    </source>
</reference>
<keyword evidence="3 5" id="KW-1133">Transmembrane helix</keyword>
<organism evidence="6 7">
    <name type="scientific">Globisporangium ultimum (strain ATCC 200006 / CBS 805.95 / DAOM BR144)</name>
    <name type="common">Pythium ultimum</name>
    <dbReference type="NCBI Taxonomy" id="431595"/>
    <lineage>
        <taxon>Eukaryota</taxon>
        <taxon>Sar</taxon>
        <taxon>Stramenopiles</taxon>
        <taxon>Oomycota</taxon>
        <taxon>Peronosporomycetes</taxon>
        <taxon>Pythiales</taxon>
        <taxon>Pythiaceae</taxon>
        <taxon>Globisporangium</taxon>
    </lineage>
</organism>
<keyword evidence="2 5" id="KW-0812">Transmembrane</keyword>
<dbReference type="EnsemblProtists" id="PYU1_T008657">
    <property type="protein sequence ID" value="PYU1_T008657"/>
    <property type="gene ID" value="PYU1_G008640"/>
</dbReference>
<dbReference type="InParanoid" id="K3WUL0"/>
<keyword evidence="4 5" id="KW-0472">Membrane</keyword>
<evidence type="ECO:0000256" key="2">
    <source>
        <dbReference type="ARBA" id="ARBA00022692"/>
    </source>
</evidence>
<evidence type="ECO:0008006" key="8">
    <source>
        <dbReference type="Google" id="ProtNLM"/>
    </source>
</evidence>